<evidence type="ECO:0000313" key="1">
    <source>
        <dbReference type="EMBL" id="GJM85359.1"/>
    </source>
</evidence>
<evidence type="ECO:0000313" key="2">
    <source>
        <dbReference type="EMBL" id="GJM85987.1"/>
    </source>
</evidence>
<dbReference type="AlphaFoldDB" id="A0AAV5BJ87"/>
<keyword evidence="3" id="KW-1185">Reference proteome</keyword>
<sequence length="91" mass="10034">MARTYERRLLAAADFILSADGRDQEGSPSPSDLGVTADLKPHQLHGVAWLIRRYRLGVNVVLGSLISSHLLPIAHLQAYLTISPFLAQVMR</sequence>
<dbReference type="Proteomes" id="UP001054889">
    <property type="component" value="Unassembled WGS sequence"/>
</dbReference>
<name>A0AAV5BJ87_ELECO</name>
<proteinExistence type="predicted"/>
<comment type="caution">
    <text evidence="2">The sequence shown here is derived from an EMBL/GenBank/DDBJ whole genome shotgun (WGS) entry which is preliminary data.</text>
</comment>
<reference evidence="2" key="2">
    <citation type="submission" date="2021-12" db="EMBL/GenBank/DDBJ databases">
        <title>Resequencing data analysis of finger millet.</title>
        <authorList>
            <person name="Hatakeyama M."/>
            <person name="Aluri S."/>
            <person name="Balachadran M.T."/>
            <person name="Sivarajan S.R."/>
            <person name="Poveda L."/>
            <person name="Shimizu-Inatsugi R."/>
            <person name="Schlapbach R."/>
            <person name="Sreeman S.M."/>
            <person name="Shimizu K.K."/>
        </authorList>
    </citation>
    <scope>NUCLEOTIDE SEQUENCE</scope>
</reference>
<gene>
    <name evidence="2" type="primary">ga01800</name>
    <name evidence="1" type="synonym">ga01113</name>
    <name evidence="1" type="ORF">PR202_ga01113</name>
    <name evidence="2" type="ORF">PR202_ga01800</name>
</gene>
<evidence type="ECO:0000313" key="3">
    <source>
        <dbReference type="Proteomes" id="UP001054889"/>
    </source>
</evidence>
<reference evidence="2" key="1">
    <citation type="journal article" date="2018" name="DNA Res.">
        <title>Multiple hybrid de novo genome assembly of finger millet, an orphan allotetraploid crop.</title>
        <authorList>
            <person name="Hatakeyama M."/>
            <person name="Aluri S."/>
            <person name="Balachadran M.T."/>
            <person name="Sivarajan S.R."/>
            <person name="Patrignani A."/>
            <person name="Gruter S."/>
            <person name="Poveda L."/>
            <person name="Shimizu-Inatsugi R."/>
            <person name="Baeten J."/>
            <person name="Francoijs K.J."/>
            <person name="Nataraja K.N."/>
            <person name="Reddy Y.A.N."/>
            <person name="Phadnis S."/>
            <person name="Ravikumar R.L."/>
            <person name="Schlapbach R."/>
            <person name="Sreeman S.M."/>
            <person name="Shimizu K.K."/>
        </authorList>
    </citation>
    <scope>NUCLEOTIDE SEQUENCE</scope>
</reference>
<accession>A0AAV5BJ87</accession>
<organism evidence="2 3">
    <name type="scientific">Eleusine coracana subsp. coracana</name>
    <dbReference type="NCBI Taxonomy" id="191504"/>
    <lineage>
        <taxon>Eukaryota</taxon>
        <taxon>Viridiplantae</taxon>
        <taxon>Streptophyta</taxon>
        <taxon>Embryophyta</taxon>
        <taxon>Tracheophyta</taxon>
        <taxon>Spermatophyta</taxon>
        <taxon>Magnoliopsida</taxon>
        <taxon>Liliopsida</taxon>
        <taxon>Poales</taxon>
        <taxon>Poaceae</taxon>
        <taxon>PACMAD clade</taxon>
        <taxon>Chloridoideae</taxon>
        <taxon>Cynodonteae</taxon>
        <taxon>Eleusininae</taxon>
        <taxon>Eleusine</taxon>
    </lineage>
</organism>
<dbReference type="EMBL" id="BQKI01000001">
    <property type="protein sequence ID" value="GJM85359.1"/>
    <property type="molecule type" value="Genomic_DNA"/>
</dbReference>
<protein>
    <submittedName>
        <fullName evidence="2">Uncharacterized protein</fullName>
    </submittedName>
</protein>
<dbReference type="EMBL" id="BQKI01000001">
    <property type="protein sequence ID" value="GJM85987.1"/>
    <property type="molecule type" value="Genomic_DNA"/>
</dbReference>